<dbReference type="InterPro" id="IPR013083">
    <property type="entry name" value="Znf_RING/FYVE/PHD"/>
</dbReference>
<dbReference type="GO" id="GO:0005737">
    <property type="term" value="C:cytoplasm"/>
    <property type="evidence" value="ECO:0000318"/>
    <property type="project" value="GO_Central"/>
</dbReference>
<accession>A0A7M7N5B5</accession>
<dbReference type="CDD" id="cd12883">
    <property type="entry name" value="SPRY_RING"/>
    <property type="match status" value="1"/>
</dbReference>
<dbReference type="SUPFAM" id="SSF57850">
    <property type="entry name" value="RING/U-box"/>
    <property type="match status" value="1"/>
</dbReference>
<dbReference type="FunFam" id="1.10.1170.10:FF:000002">
    <property type="entry name" value="Baculoviral IAP repeat containing 7"/>
    <property type="match status" value="1"/>
</dbReference>
<feature type="compositionally biased region" description="Acidic residues" evidence="5">
    <location>
        <begin position="634"/>
        <end position="645"/>
    </location>
</feature>
<dbReference type="PANTHER" id="PTHR13363:SF6">
    <property type="entry name" value="RING FINGER AND SPRY DOMAIN-CONTAINING PROTEIN 1"/>
    <property type="match status" value="1"/>
</dbReference>
<dbReference type="SUPFAM" id="SSF48371">
    <property type="entry name" value="ARM repeat"/>
    <property type="match status" value="1"/>
</dbReference>
<dbReference type="Gene3D" id="2.60.120.920">
    <property type="match status" value="1"/>
</dbReference>
<dbReference type="InterPro" id="IPR003877">
    <property type="entry name" value="SPRY_dom"/>
</dbReference>
<feature type="region of interest" description="Disordered" evidence="5">
    <location>
        <begin position="614"/>
        <end position="645"/>
    </location>
</feature>
<dbReference type="InterPro" id="IPR045129">
    <property type="entry name" value="RNF123/RKP/RSPRY1"/>
</dbReference>
<evidence type="ECO:0000259" key="7">
    <source>
        <dbReference type="PROSITE" id="PS50188"/>
    </source>
</evidence>
<feature type="domain" description="B30.2/SPRY" evidence="7">
    <location>
        <begin position="340"/>
        <end position="523"/>
    </location>
</feature>
<dbReference type="InterPro" id="IPR001870">
    <property type="entry name" value="B30.2/SPRY"/>
</dbReference>
<dbReference type="GO" id="GO:0008270">
    <property type="term" value="F:zinc ion binding"/>
    <property type="evidence" value="ECO:0007669"/>
    <property type="project" value="UniProtKB-KW"/>
</dbReference>
<dbReference type="InterPro" id="IPR001841">
    <property type="entry name" value="Znf_RING"/>
</dbReference>
<protein>
    <recommendedName>
        <fullName evidence="10">RING finger and SPRY domain-containing protein 1</fullName>
    </recommendedName>
</protein>
<keyword evidence="9" id="KW-1185">Reference proteome</keyword>
<feature type="domain" description="RING-type" evidence="6">
    <location>
        <begin position="567"/>
        <end position="602"/>
    </location>
</feature>
<evidence type="ECO:0000256" key="5">
    <source>
        <dbReference type="SAM" id="MobiDB-lite"/>
    </source>
</evidence>
<dbReference type="Pfam" id="PF13920">
    <property type="entry name" value="zf-C3HC4_3"/>
    <property type="match status" value="1"/>
</dbReference>
<dbReference type="PROSITE" id="PS50188">
    <property type="entry name" value="B302_SPRY"/>
    <property type="match status" value="1"/>
</dbReference>
<keyword evidence="1" id="KW-0479">Metal-binding</keyword>
<evidence type="ECO:0000256" key="2">
    <source>
        <dbReference type="ARBA" id="ARBA00022771"/>
    </source>
</evidence>
<reference evidence="8" key="2">
    <citation type="submission" date="2021-01" db="UniProtKB">
        <authorList>
            <consortium name="EnsemblMetazoa"/>
        </authorList>
    </citation>
    <scope>IDENTIFICATION</scope>
</reference>
<dbReference type="CDD" id="cd16566">
    <property type="entry name" value="RING-HC_RSPRY1"/>
    <property type="match status" value="1"/>
</dbReference>
<keyword evidence="2 4" id="KW-0863">Zinc-finger</keyword>
<dbReference type="InParanoid" id="A0A7M7N5B5"/>
<dbReference type="EnsemblMetazoa" id="XM_030975345">
    <property type="protein sequence ID" value="XP_030831205"/>
    <property type="gene ID" value="LOC576022"/>
</dbReference>
<evidence type="ECO:0008006" key="10">
    <source>
        <dbReference type="Google" id="ProtNLM"/>
    </source>
</evidence>
<evidence type="ECO:0000259" key="6">
    <source>
        <dbReference type="PROSITE" id="PS50089"/>
    </source>
</evidence>
<dbReference type="SUPFAM" id="SSF49899">
    <property type="entry name" value="Concanavalin A-like lectins/glucanases"/>
    <property type="match status" value="1"/>
</dbReference>
<dbReference type="RefSeq" id="XP_030831204.1">
    <property type="nucleotide sequence ID" value="XM_030975344.1"/>
</dbReference>
<proteinExistence type="predicted"/>
<dbReference type="Proteomes" id="UP000007110">
    <property type="component" value="Unassembled WGS sequence"/>
</dbReference>
<feature type="compositionally biased region" description="Gly residues" evidence="5">
    <location>
        <begin position="58"/>
        <end position="69"/>
    </location>
</feature>
<dbReference type="KEGG" id="spu:576022"/>
<dbReference type="OrthoDB" id="10017393at2759"/>
<dbReference type="OMA" id="IAFDGCR"/>
<dbReference type="CTD" id="89970"/>
<dbReference type="AlphaFoldDB" id="A0A7M7N5B5"/>
<evidence type="ECO:0000313" key="9">
    <source>
        <dbReference type="Proteomes" id="UP000007110"/>
    </source>
</evidence>
<evidence type="ECO:0000313" key="8">
    <source>
        <dbReference type="EnsemblMetazoa" id="XP_030831204"/>
    </source>
</evidence>
<keyword evidence="3" id="KW-0862">Zinc</keyword>
<dbReference type="SMART" id="SM00184">
    <property type="entry name" value="RING"/>
    <property type="match status" value="1"/>
</dbReference>
<dbReference type="RefSeq" id="XP_030831205.1">
    <property type="nucleotide sequence ID" value="XM_030975345.1"/>
</dbReference>
<dbReference type="GO" id="GO:0051603">
    <property type="term" value="P:proteolysis involved in protein catabolic process"/>
    <property type="evidence" value="ECO:0000318"/>
    <property type="project" value="GO_Central"/>
</dbReference>
<feature type="region of interest" description="Disordered" evidence="5">
    <location>
        <begin position="53"/>
        <end position="96"/>
    </location>
</feature>
<dbReference type="EnsemblMetazoa" id="XM_030975344">
    <property type="protein sequence ID" value="XP_030831204"/>
    <property type="gene ID" value="LOC576022"/>
</dbReference>
<dbReference type="InterPro" id="IPR011989">
    <property type="entry name" value="ARM-like"/>
</dbReference>
<organism evidence="8 9">
    <name type="scientific">Strongylocentrotus purpuratus</name>
    <name type="common">Purple sea urchin</name>
    <dbReference type="NCBI Taxonomy" id="7668"/>
    <lineage>
        <taxon>Eukaryota</taxon>
        <taxon>Metazoa</taxon>
        <taxon>Echinodermata</taxon>
        <taxon>Eleutherozoa</taxon>
        <taxon>Echinozoa</taxon>
        <taxon>Echinoidea</taxon>
        <taxon>Euechinoidea</taxon>
        <taxon>Echinacea</taxon>
        <taxon>Camarodonta</taxon>
        <taxon>Echinidea</taxon>
        <taxon>Strongylocentrotidae</taxon>
        <taxon>Strongylocentrotus</taxon>
    </lineage>
</organism>
<dbReference type="Gene3D" id="3.30.40.10">
    <property type="entry name" value="Zinc/RING finger domain, C3HC4 (zinc finger)"/>
    <property type="match status" value="1"/>
</dbReference>
<evidence type="ECO:0000256" key="3">
    <source>
        <dbReference type="ARBA" id="ARBA00022833"/>
    </source>
</evidence>
<dbReference type="InterPro" id="IPR043136">
    <property type="entry name" value="B30.2/SPRY_sf"/>
</dbReference>
<reference evidence="9" key="1">
    <citation type="submission" date="2015-02" db="EMBL/GenBank/DDBJ databases">
        <title>Genome sequencing for Strongylocentrotus purpuratus.</title>
        <authorList>
            <person name="Murali S."/>
            <person name="Liu Y."/>
            <person name="Vee V."/>
            <person name="English A."/>
            <person name="Wang M."/>
            <person name="Skinner E."/>
            <person name="Han Y."/>
            <person name="Muzny D.M."/>
            <person name="Worley K.C."/>
            <person name="Gibbs R.A."/>
        </authorList>
    </citation>
    <scope>NUCLEOTIDE SEQUENCE</scope>
</reference>
<dbReference type="PANTHER" id="PTHR13363">
    <property type="entry name" value="RING FINGER AND SRY DOMAIN-CONTAINING"/>
    <property type="match status" value="1"/>
</dbReference>
<feature type="compositionally biased region" description="Polar residues" evidence="5">
    <location>
        <begin position="74"/>
        <end position="96"/>
    </location>
</feature>
<dbReference type="SMART" id="SM00449">
    <property type="entry name" value="SPRY"/>
    <property type="match status" value="1"/>
</dbReference>
<evidence type="ECO:0000256" key="1">
    <source>
        <dbReference type="ARBA" id="ARBA00022723"/>
    </source>
</evidence>
<name>A0A7M7N5B5_STRPU</name>
<dbReference type="InterPro" id="IPR013320">
    <property type="entry name" value="ConA-like_dom_sf"/>
</dbReference>
<dbReference type="GeneID" id="576022"/>
<feature type="compositionally biased region" description="Polar residues" evidence="5">
    <location>
        <begin position="614"/>
        <end position="631"/>
    </location>
</feature>
<dbReference type="InterPro" id="IPR016024">
    <property type="entry name" value="ARM-type_fold"/>
</dbReference>
<dbReference type="Pfam" id="PF00622">
    <property type="entry name" value="SPRY"/>
    <property type="match status" value="1"/>
</dbReference>
<dbReference type="InterPro" id="IPR035774">
    <property type="entry name" value="SPRY_RSPRY1"/>
</dbReference>
<dbReference type="Gene3D" id="1.25.10.10">
    <property type="entry name" value="Leucine-rich Repeat Variant"/>
    <property type="match status" value="1"/>
</dbReference>
<dbReference type="GO" id="GO:0004842">
    <property type="term" value="F:ubiquitin-protein transferase activity"/>
    <property type="evidence" value="ECO:0000318"/>
    <property type="project" value="GO_Central"/>
</dbReference>
<sequence>MIVSAWYSYIVLRETVVRKWPYIGPAIYRFLWHCINTMGNSCISKDHRRRTLEHGGTTASGGNGSGGGRYSETDYPSSHSTPTNHNSEQSGQSLNENRQARAQVTPLYMLASRDMAAAQPTFTSDISHVNSSDDEETEHVNQLMLRTLQVIRTLVDNEQEPPYAMLRLHEIAETENGWSKVVQAMIRVIPMDDPLGPAVITLLIDECPLPTMETVQRLYKALGISAHLASEAKCKPQRHRNIAAVLGCIAEKLAGPKSVSLLVPEIIEYLFSLLASKVNPQITLYALIALEKFSQTSENKLTIKKAGIAEKLVPLAQWAESSDLDHRQVGFCARWCLDNVFFVQGRSLTYETIDLDGLNAMLNDNDVSEYLKISPNGLEARSDVLSFESVRCTFCVDEGVWYYEVRVITNGVMQIGWATKNSKFLNHEGFGIGDDEYSFSYDGCRQLYWYNAKSRTHRHPPWKSGDIVGFLLDLDKKYMAFSLNGNILPPESEVFASAQTGFFAAASFMSFQQCEFNFGLTPFKYPPAGPFRTFNEYAKLTAEEKKILPRHKKMELIHQMSISETACSLCFDKEASVTFRPCGHGGFCPDCAIQLEQCPLCRTIIMQRLRSDSSTIGVEPGSTSNPNNNAVSVEETEEELEEEDS</sequence>
<evidence type="ECO:0000256" key="4">
    <source>
        <dbReference type="PROSITE-ProRule" id="PRU00175"/>
    </source>
</evidence>
<dbReference type="PROSITE" id="PS50089">
    <property type="entry name" value="ZF_RING_2"/>
    <property type="match status" value="1"/>
</dbReference>